<comment type="caution">
    <text evidence="4">The sequence shown here is derived from an EMBL/GenBank/DDBJ whole genome shotgun (WGS) entry which is preliminary data.</text>
</comment>
<evidence type="ECO:0000256" key="3">
    <source>
        <dbReference type="ARBA" id="ARBA00035643"/>
    </source>
</evidence>
<comment type="subcellular location">
    <subcellularLocation>
        <location evidence="2">Gas vesicle</location>
    </subcellularLocation>
</comment>
<dbReference type="Pfam" id="PF06386">
    <property type="entry name" value="GvpL_GvpF"/>
    <property type="match status" value="1"/>
</dbReference>
<keyword evidence="1" id="KW-0304">Gas vesicle</keyword>
<evidence type="ECO:0000256" key="2">
    <source>
        <dbReference type="ARBA" id="ARBA00035108"/>
    </source>
</evidence>
<evidence type="ECO:0000256" key="1">
    <source>
        <dbReference type="ARBA" id="ARBA00022987"/>
    </source>
</evidence>
<dbReference type="Proteomes" id="UP001206206">
    <property type="component" value="Unassembled WGS sequence"/>
</dbReference>
<dbReference type="PANTHER" id="PTHR36852">
    <property type="entry name" value="PROTEIN GVPL 2"/>
    <property type="match status" value="1"/>
</dbReference>
<dbReference type="EMBL" id="JANFNH010000019">
    <property type="protein sequence ID" value="MCQ4043724.1"/>
    <property type="molecule type" value="Genomic_DNA"/>
</dbReference>
<name>A0ABT1PEH2_9ACTN</name>
<gene>
    <name evidence="4" type="ORF">NON19_17280</name>
</gene>
<dbReference type="InterPro" id="IPR009430">
    <property type="entry name" value="GvpL/GvpF"/>
</dbReference>
<organism evidence="4 5">
    <name type="scientific">Streptantibioticus rubrisoli</name>
    <dbReference type="NCBI Taxonomy" id="1387313"/>
    <lineage>
        <taxon>Bacteria</taxon>
        <taxon>Bacillati</taxon>
        <taxon>Actinomycetota</taxon>
        <taxon>Actinomycetes</taxon>
        <taxon>Kitasatosporales</taxon>
        <taxon>Streptomycetaceae</taxon>
        <taxon>Streptantibioticus</taxon>
    </lineage>
</organism>
<dbReference type="RefSeq" id="WP_255929086.1">
    <property type="nucleotide sequence ID" value="NZ_JANFNH010000019.1"/>
</dbReference>
<sequence length="237" mass="26169">MSTYVYAITSADHPLRLNGVKGVGDPAGELRALGTQALSAVVSDAPVGLRAKRRDLAAHQGVLERLLADGAVLPMRFGLVAPDDEQVLTALDNQRDAFVERLRELDGCVEFNLKASRDEDALLREIVAESEEVRRLNEFTRQNPDAHEQKVALGELLSAEIDSRNLVEAQRIVAQLESLAVRHRAAEQQDANFLNVSFLVKRDNAEPFSQAVWEEAERRGAEYSLSLNGPLPPYSFV</sequence>
<evidence type="ECO:0000313" key="5">
    <source>
        <dbReference type="Proteomes" id="UP001206206"/>
    </source>
</evidence>
<protein>
    <submittedName>
        <fullName evidence="4">GvpL/GvpF family gas vesicle protein</fullName>
    </submittedName>
</protein>
<evidence type="ECO:0000313" key="4">
    <source>
        <dbReference type="EMBL" id="MCQ4043724.1"/>
    </source>
</evidence>
<reference evidence="4 5" key="1">
    <citation type="submission" date="2022-06" db="EMBL/GenBank/DDBJ databases">
        <title>Draft genome sequence of type strain Streptomyces rubrisoli DSM 42083.</title>
        <authorList>
            <person name="Duangmal K."/>
            <person name="Klaysubun C."/>
        </authorList>
    </citation>
    <scope>NUCLEOTIDE SEQUENCE [LARGE SCALE GENOMIC DNA]</scope>
    <source>
        <strain evidence="4 5">DSM 42083</strain>
    </source>
</reference>
<accession>A0ABT1PEH2</accession>
<proteinExistence type="inferred from homology"/>
<keyword evidence="5" id="KW-1185">Reference proteome</keyword>
<dbReference type="PANTHER" id="PTHR36852:SF1">
    <property type="entry name" value="PROTEIN GVPL 2"/>
    <property type="match status" value="1"/>
</dbReference>
<comment type="similarity">
    <text evidence="3">Belongs to the gas vesicle GvpF/GvpL family.</text>
</comment>